<accession>A0A1S6U8W7</accession>
<dbReference type="Proteomes" id="UP000190868">
    <property type="component" value="Chromosome"/>
</dbReference>
<sequence>MEEIFINLIHDYSYIIIFIWCMLEGEMALIMAGILSHTGVIILPLAIFVAALGGFAGDQLYFYIGRYNKSKISKKLKSQRRKFAIAHLLMKKYGSWIIFIQRYLYGLRTILPISIGLTRYSAKKFAFINFISALAWASITILPSYILGDKIIKVLEHSKNHWYIAIPLVIIFLSILIFAFKKFEDNILNKRHEIKKRKRNEI</sequence>
<keyword evidence="2" id="KW-1185">Reference proteome</keyword>
<dbReference type="AlphaFoldDB" id="A0A1S6U8W7"/>
<protein>
    <submittedName>
        <fullName evidence="1">Putative membrane protein, DedA family, type I (SNARE domain)</fullName>
    </submittedName>
</protein>
<reference evidence="2" key="1">
    <citation type="submission" date="2016-09" db="EMBL/GenBank/DDBJ databases">
        <title>Comparative genomics of the Campylobacter concisus group.</title>
        <authorList>
            <person name="Miller W.G."/>
            <person name="Yee E."/>
            <person name="Chapman M.H."/>
            <person name="Huynh S."/>
            <person name="Bono J.L."/>
            <person name="On S.L.W."/>
            <person name="StLeger J."/>
            <person name="Foster G."/>
            <person name="Parker C.T."/>
        </authorList>
    </citation>
    <scope>NUCLEOTIDE SEQUENCE [LARGE SCALE GENOMIC DNA]</scope>
    <source>
        <strain evidence="2">RM18021</strain>
    </source>
</reference>
<dbReference type="PANTHER" id="PTHR42709:SF2">
    <property type="entry name" value="INNER MEMBRANE PROTEIN YOHD"/>
    <property type="match status" value="1"/>
</dbReference>
<dbReference type="RefSeq" id="WP_078424695.1">
    <property type="nucleotide sequence ID" value="NZ_CP017258.1"/>
</dbReference>
<gene>
    <name evidence="1" type="ORF">CPIN18021_1345</name>
</gene>
<dbReference type="GO" id="GO:0005886">
    <property type="term" value="C:plasma membrane"/>
    <property type="evidence" value="ECO:0007669"/>
    <property type="project" value="TreeGrafter"/>
</dbReference>
<organism evidence="1 2">
    <name type="scientific">Campylobacter pinnipediorum subsp. caledonicus</name>
    <dbReference type="NCBI Taxonomy" id="1874362"/>
    <lineage>
        <taxon>Bacteria</taxon>
        <taxon>Pseudomonadati</taxon>
        <taxon>Campylobacterota</taxon>
        <taxon>Epsilonproteobacteria</taxon>
        <taxon>Campylobacterales</taxon>
        <taxon>Campylobacteraceae</taxon>
        <taxon>Campylobacter</taxon>
    </lineage>
</organism>
<dbReference type="InterPro" id="IPR032816">
    <property type="entry name" value="VTT_dom"/>
</dbReference>
<dbReference type="InterPro" id="IPR051311">
    <property type="entry name" value="DedA_domain"/>
</dbReference>
<proteinExistence type="predicted"/>
<name>A0A1S6U8W7_9BACT</name>
<evidence type="ECO:0000313" key="1">
    <source>
        <dbReference type="EMBL" id="AQW88139.1"/>
    </source>
</evidence>
<evidence type="ECO:0000313" key="2">
    <source>
        <dbReference type="Proteomes" id="UP000190868"/>
    </source>
</evidence>
<dbReference type="PANTHER" id="PTHR42709">
    <property type="entry name" value="ALKALINE PHOSPHATASE LIKE PROTEIN"/>
    <property type="match status" value="1"/>
</dbReference>
<dbReference type="EMBL" id="CP017258">
    <property type="protein sequence ID" value="AQW88139.1"/>
    <property type="molecule type" value="Genomic_DNA"/>
</dbReference>
<dbReference type="Pfam" id="PF09335">
    <property type="entry name" value="VTT_dom"/>
    <property type="match status" value="1"/>
</dbReference>